<dbReference type="EMBL" id="JARBHB010000005">
    <property type="protein sequence ID" value="KAJ8883397.1"/>
    <property type="molecule type" value="Genomic_DNA"/>
</dbReference>
<comment type="caution">
    <text evidence="2">The sequence shown here is derived from an EMBL/GenBank/DDBJ whole genome shotgun (WGS) entry which is preliminary data.</text>
</comment>
<dbReference type="Pfam" id="PF13843">
    <property type="entry name" value="DDE_Tnp_1_7"/>
    <property type="match status" value="1"/>
</dbReference>
<dbReference type="PANTHER" id="PTHR46599">
    <property type="entry name" value="PIGGYBAC TRANSPOSABLE ELEMENT-DERIVED PROTEIN 4"/>
    <property type="match status" value="1"/>
</dbReference>
<feature type="domain" description="PiggyBac transposable element-derived protein" evidence="1">
    <location>
        <begin position="36"/>
        <end position="275"/>
    </location>
</feature>
<evidence type="ECO:0000259" key="1">
    <source>
        <dbReference type="Pfam" id="PF13843"/>
    </source>
</evidence>
<dbReference type="Proteomes" id="UP001159363">
    <property type="component" value="Chromosome 4"/>
</dbReference>
<keyword evidence="3" id="KW-1185">Reference proteome</keyword>
<feature type="non-terminal residue" evidence="2">
    <location>
        <position position="340"/>
    </location>
</feature>
<gene>
    <name evidence="2" type="ORF">PR048_015240</name>
</gene>
<dbReference type="InterPro" id="IPR029526">
    <property type="entry name" value="PGBD"/>
</dbReference>
<dbReference type="PANTHER" id="PTHR46599:SF3">
    <property type="entry name" value="PIGGYBAC TRANSPOSABLE ELEMENT-DERIVED PROTEIN 4"/>
    <property type="match status" value="1"/>
</dbReference>
<accession>A0ABQ9HGE5</accession>
<proteinExistence type="predicted"/>
<protein>
    <recommendedName>
        <fullName evidence="1">PiggyBac transposable element-derived protein domain-containing protein</fullName>
    </recommendedName>
</protein>
<organism evidence="2 3">
    <name type="scientific">Dryococelus australis</name>
    <dbReference type="NCBI Taxonomy" id="614101"/>
    <lineage>
        <taxon>Eukaryota</taxon>
        <taxon>Metazoa</taxon>
        <taxon>Ecdysozoa</taxon>
        <taxon>Arthropoda</taxon>
        <taxon>Hexapoda</taxon>
        <taxon>Insecta</taxon>
        <taxon>Pterygota</taxon>
        <taxon>Neoptera</taxon>
        <taxon>Polyneoptera</taxon>
        <taxon>Phasmatodea</taxon>
        <taxon>Verophasmatodea</taxon>
        <taxon>Anareolatae</taxon>
        <taxon>Phasmatidae</taxon>
        <taxon>Eurycanthinae</taxon>
        <taxon>Dryococelus</taxon>
    </lineage>
</organism>
<evidence type="ECO:0000313" key="2">
    <source>
        <dbReference type="EMBL" id="KAJ8883397.1"/>
    </source>
</evidence>
<name>A0ABQ9HGE5_9NEOP</name>
<reference evidence="2 3" key="1">
    <citation type="submission" date="2023-02" db="EMBL/GenBank/DDBJ databases">
        <title>LHISI_Scaffold_Assembly.</title>
        <authorList>
            <person name="Stuart O.P."/>
            <person name="Cleave R."/>
            <person name="Magrath M.J.L."/>
            <person name="Mikheyev A.S."/>
        </authorList>
    </citation>
    <scope>NUCLEOTIDE SEQUENCE [LARGE SCALE GENOMIC DNA]</scope>
    <source>
        <strain evidence="2">Daus_M_001</strain>
        <tissue evidence="2">Leg muscle</tissue>
    </source>
</reference>
<sequence length="340" mass="40180">MGNVKLSRLQGYWKRDPFLWKQRYCNEHEQGQIFANHIWAVINIFNTRMSEVYYPGRELSLDESMILWRGRLSFRQYIMNKRHEYGIKVYMLNNLDGFINKCAVYTRMLDDLEGKGILERLFCLLQDKLNVGHHVYMDNYYNSFGLAKTLLYQKTRWTATLRLIKKNTPKDIVSAKLKKGKSIARYSAGVMIGKWKDRRDVSYISTEFENTMVEVENKRKQVETKPLPIVKYNAFMSGTDKQDQMLSYYLCERKTIRWPTKQFFHIIEIILFNAHYLYDEYSGCKIPLFDYRLTVIKGLLPVMEIPRGARTKHRIDSHIVKNWQATEGGKTGNVSGVQNE</sequence>
<evidence type="ECO:0000313" key="3">
    <source>
        <dbReference type="Proteomes" id="UP001159363"/>
    </source>
</evidence>